<accession>A0ABV0F7H6</accession>
<reference evidence="7" key="1">
    <citation type="submission" date="2016-06" db="EMBL/GenBank/DDBJ databases">
        <authorList>
            <person name="Van Tyne D."/>
        </authorList>
    </citation>
    <scope>NUCLEOTIDE SEQUENCE</scope>
    <source>
        <strain evidence="7">JM9A</strain>
    </source>
</reference>
<feature type="transmembrane region" description="Helical" evidence="5">
    <location>
        <begin position="343"/>
        <end position="361"/>
    </location>
</feature>
<keyword evidence="4 5" id="KW-0472">Membrane</keyword>
<reference evidence="7" key="2">
    <citation type="submission" date="2024-02" db="EMBL/GenBank/DDBJ databases">
        <title>The Genome Sequence of Enterococcus diestrammenae JM9A.</title>
        <authorList>
            <person name="Earl A."/>
            <person name="Manson A."/>
            <person name="Gilmore M."/>
            <person name="Sanders J."/>
            <person name="Shea T."/>
            <person name="Howe W."/>
            <person name="Livny J."/>
            <person name="Cuomo C."/>
            <person name="Neafsey D."/>
            <person name="Birren B."/>
        </authorList>
    </citation>
    <scope>NUCLEOTIDE SEQUENCE</scope>
    <source>
        <strain evidence="7">JM9A</strain>
    </source>
</reference>
<feature type="transmembrane region" description="Helical" evidence="5">
    <location>
        <begin position="311"/>
        <end position="331"/>
    </location>
</feature>
<evidence type="ECO:0000256" key="3">
    <source>
        <dbReference type="ARBA" id="ARBA00022989"/>
    </source>
</evidence>
<keyword evidence="3 5" id="KW-1133">Transmembrane helix</keyword>
<gene>
    <name evidence="7" type="ORF">BAU18_002620</name>
</gene>
<sequence length="384" mass="42836">MTEISFFCYTSRHTFMNKDDFMTLYQKMQLSPAVLRQHIRASVAQEKKQYVIALVLRSVLLLLFAIAYISIFTSLFGQKNSYVGVGSLCMLLSIRFVNYGYHIIDSLLALFLISSLYLINSFFLAGLPIILYFVVQLASLSFILLMTTTHPEYGNGGVYAFSYILITSNAVSGQHEILQRTGAVSLSLLFCGLVFLQKHSQADRSRRLHHICKGYSLKQATYQWQLRLALGIAFALTMGNYLAIPRSMWMGFASMSLLLPQTHHILSRGFSRMVGVTIGSVIFVLCLHLFLREWVFLLGPLAGFCLGLTPHYGWASILNCFGALSAAYVLLGILPAGVIRIQNNFLGILCGLGMALIFQLFQKKLTKSVGQNEGESPKSNENAL</sequence>
<keyword evidence="8" id="KW-1185">Reference proteome</keyword>
<dbReference type="Pfam" id="PF13515">
    <property type="entry name" value="FUSC_2"/>
    <property type="match status" value="1"/>
</dbReference>
<evidence type="ECO:0000256" key="2">
    <source>
        <dbReference type="ARBA" id="ARBA00022692"/>
    </source>
</evidence>
<feature type="transmembrane region" description="Helical" evidence="5">
    <location>
        <begin position="226"/>
        <end position="243"/>
    </location>
</feature>
<dbReference type="InterPro" id="IPR049453">
    <property type="entry name" value="Memb_transporter_dom"/>
</dbReference>
<feature type="domain" description="Integral membrane bound transporter" evidence="6">
    <location>
        <begin position="235"/>
        <end position="352"/>
    </location>
</feature>
<feature type="transmembrane region" description="Helical" evidence="5">
    <location>
        <begin position="129"/>
        <end position="146"/>
    </location>
</feature>
<proteinExistence type="predicted"/>
<evidence type="ECO:0000256" key="1">
    <source>
        <dbReference type="ARBA" id="ARBA00004141"/>
    </source>
</evidence>
<comment type="subcellular location">
    <subcellularLocation>
        <location evidence="1">Membrane</location>
        <topology evidence="1">Multi-pass membrane protein</topology>
    </subcellularLocation>
</comment>
<evidence type="ECO:0000313" key="7">
    <source>
        <dbReference type="EMBL" id="MEO1783002.1"/>
    </source>
</evidence>
<feature type="transmembrane region" description="Helical" evidence="5">
    <location>
        <begin position="177"/>
        <end position="196"/>
    </location>
</feature>
<evidence type="ECO:0000256" key="5">
    <source>
        <dbReference type="SAM" id="Phobius"/>
    </source>
</evidence>
<organism evidence="7 8">
    <name type="scientific">Enterococcus diestrammenae</name>
    <dbReference type="NCBI Taxonomy" id="1155073"/>
    <lineage>
        <taxon>Bacteria</taxon>
        <taxon>Bacillati</taxon>
        <taxon>Bacillota</taxon>
        <taxon>Bacilli</taxon>
        <taxon>Lactobacillales</taxon>
        <taxon>Enterococcaceae</taxon>
        <taxon>Enterococcus</taxon>
    </lineage>
</organism>
<dbReference type="Proteomes" id="UP001429357">
    <property type="component" value="Unassembled WGS sequence"/>
</dbReference>
<evidence type="ECO:0000313" key="8">
    <source>
        <dbReference type="Proteomes" id="UP001429357"/>
    </source>
</evidence>
<protein>
    <recommendedName>
        <fullName evidence="6">Integral membrane bound transporter domain-containing protein</fullName>
    </recommendedName>
</protein>
<keyword evidence="2 5" id="KW-0812">Transmembrane</keyword>
<comment type="caution">
    <text evidence="7">The sequence shown here is derived from an EMBL/GenBank/DDBJ whole genome shotgun (WGS) entry which is preliminary data.</text>
</comment>
<evidence type="ECO:0000256" key="4">
    <source>
        <dbReference type="ARBA" id="ARBA00023136"/>
    </source>
</evidence>
<feature type="transmembrane region" description="Helical" evidence="5">
    <location>
        <begin position="273"/>
        <end position="291"/>
    </location>
</feature>
<evidence type="ECO:0000259" key="6">
    <source>
        <dbReference type="Pfam" id="PF13515"/>
    </source>
</evidence>
<feature type="transmembrane region" description="Helical" evidence="5">
    <location>
        <begin position="50"/>
        <end position="76"/>
    </location>
</feature>
<name>A0ABV0F7H6_9ENTE</name>
<feature type="transmembrane region" description="Helical" evidence="5">
    <location>
        <begin position="107"/>
        <end position="123"/>
    </location>
</feature>
<dbReference type="EMBL" id="MAEI02000001">
    <property type="protein sequence ID" value="MEO1783002.1"/>
    <property type="molecule type" value="Genomic_DNA"/>
</dbReference>